<reference evidence="1" key="2">
    <citation type="submission" date="2020-08" db="EMBL/GenBank/DDBJ databases">
        <authorList>
            <person name="Lai Q."/>
        </authorList>
    </citation>
    <scope>NUCLEOTIDE SEQUENCE</scope>
    <source>
        <strain evidence="1">S27-2</strain>
    </source>
</reference>
<name>A0A8J6M0C3_9ALTE</name>
<comment type="caution">
    <text evidence="1">The sequence shown here is derived from an EMBL/GenBank/DDBJ whole genome shotgun (WGS) entry which is preliminary data.</text>
</comment>
<keyword evidence="2" id="KW-1185">Reference proteome</keyword>
<dbReference type="RefSeq" id="WP_186507646.1">
    <property type="nucleotide sequence ID" value="NZ_JACNEP010000013.1"/>
</dbReference>
<dbReference type="Proteomes" id="UP000601768">
    <property type="component" value="Unassembled WGS sequence"/>
</dbReference>
<dbReference type="EMBL" id="JACNEP010000013">
    <property type="protein sequence ID" value="MBC3767135.1"/>
    <property type="molecule type" value="Genomic_DNA"/>
</dbReference>
<proteinExistence type="predicted"/>
<accession>A0A8J6M0C3</accession>
<organism evidence="1 2">
    <name type="scientific">Neptunicella marina</name>
    <dbReference type="NCBI Taxonomy" id="2125989"/>
    <lineage>
        <taxon>Bacteria</taxon>
        <taxon>Pseudomonadati</taxon>
        <taxon>Pseudomonadota</taxon>
        <taxon>Gammaproteobacteria</taxon>
        <taxon>Alteromonadales</taxon>
        <taxon>Alteromonadaceae</taxon>
        <taxon>Neptunicella</taxon>
    </lineage>
</organism>
<protein>
    <submittedName>
        <fullName evidence="1">Uncharacterized protein</fullName>
    </submittedName>
</protein>
<sequence length="126" mass="14385">MKTQKMTFHHVGIPVNEKLHGGVYNEALKMSAQGYFDTPYAVEWMQFDDDNDLPEIIKTQPHVAYVVDDLLAALKGREIILQPNSPCDGVKTAFIKDGANLIELMQFDKPEQQVWPHPNKFLLECK</sequence>
<evidence type="ECO:0000313" key="2">
    <source>
        <dbReference type="Proteomes" id="UP000601768"/>
    </source>
</evidence>
<evidence type="ECO:0000313" key="1">
    <source>
        <dbReference type="EMBL" id="MBC3767135.1"/>
    </source>
</evidence>
<reference evidence="1" key="1">
    <citation type="journal article" date="2018" name="Int. J. Syst. Evol. Microbiol.">
        <title>Neptunicella marina gen. nov., sp. nov., isolated from surface seawater.</title>
        <authorList>
            <person name="Liu X."/>
            <person name="Lai Q."/>
            <person name="Du Y."/>
            <person name="Zhang X."/>
            <person name="Liu Z."/>
            <person name="Sun F."/>
            <person name="Shao Z."/>
        </authorList>
    </citation>
    <scope>NUCLEOTIDE SEQUENCE</scope>
    <source>
        <strain evidence="1">S27-2</strain>
    </source>
</reference>
<dbReference type="AlphaFoldDB" id="A0A8J6M0C3"/>
<gene>
    <name evidence="1" type="ORF">H8B19_14715</name>
</gene>